<evidence type="ECO:0000313" key="2">
    <source>
        <dbReference type="Proteomes" id="UP000053825"/>
    </source>
</evidence>
<proteinExistence type="predicted"/>
<reference evidence="1 2" key="1">
    <citation type="submission" date="2015-07" db="EMBL/GenBank/DDBJ databases">
        <title>The genome of Habropoda laboriosa.</title>
        <authorList>
            <person name="Pan H."/>
            <person name="Kapheim K."/>
        </authorList>
    </citation>
    <scope>NUCLEOTIDE SEQUENCE [LARGE SCALE GENOMIC DNA]</scope>
    <source>
        <strain evidence="1">0110345459</strain>
    </source>
</reference>
<keyword evidence="2" id="KW-1185">Reference proteome</keyword>
<dbReference type="EMBL" id="KQ414646">
    <property type="protein sequence ID" value="KOC66395.1"/>
    <property type="molecule type" value="Genomic_DNA"/>
</dbReference>
<name>A0A0L7R695_9HYME</name>
<dbReference type="Proteomes" id="UP000053825">
    <property type="component" value="Unassembled WGS sequence"/>
</dbReference>
<feature type="non-terminal residue" evidence="1">
    <location>
        <position position="1"/>
    </location>
</feature>
<evidence type="ECO:0000313" key="1">
    <source>
        <dbReference type="EMBL" id="KOC66395.1"/>
    </source>
</evidence>
<dbReference type="AlphaFoldDB" id="A0A0L7R695"/>
<sequence>APSVLQERHELREFVQLILGKADLAREIGLFFHFTRLHHCSFHRPASFDGDSTSFFQRQTGHRCEHG</sequence>
<protein>
    <submittedName>
        <fullName evidence="1">Uncharacterized protein</fullName>
    </submittedName>
</protein>
<organism evidence="1 2">
    <name type="scientific">Habropoda laboriosa</name>
    <dbReference type="NCBI Taxonomy" id="597456"/>
    <lineage>
        <taxon>Eukaryota</taxon>
        <taxon>Metazoa</taxon>
        <taxon>Ecdysozoa</taxon>
        <taxon>Arthropoda</taxon>
        <taxon>Hexapoda</taxon>
        <taxon>Insecta</taxon>
        <taxon>Pterygota</taxon>
        <taxon>Neoptera</taxon>
        <taxon>Endopterygota</taxon>
        <taxon>Hymenoptera</taxon>
        <taxon>Apocrita</taxon>
        <taxon>Aculeata</taxon>
        <taxon>Apoidea</taxon>
        <taxon>Anthophila</taxon>
        <taxon>Apidae</taxon>
        <taxon>Habropoda</taxon>
    </lineage>
</organism>
<accession>A0A0L7R695</accession>
<gene>
    <name evidence="1" type="ORF">WH47_08788</name>
</gene>